<keyword evidence="2" id="KW-1185">Reference proteome</keyword>
<sequence length="409" mass="45899">MAAPETISESAASILPRELLDLIVSQLGDDKATLRHCTTICKHWLPCVRAHLSLYTTFTLHCFRNDGLSEPTPGLQALVSSAYSSILPYIIDLTVDVHWRQMGLLEPSLALLPDSIPVRTLRLRQAAWDVLWGTDRVYITSRFSAITTLVLHRVDCPASELHIILGAFPTLENLFFSTVVWEWKKYVVGDGPINIPPNEYPGHGSLQRIHFDNTEFFPFVCWLAAAEVVPPVKSLHVLLPLREVGGSTSMAARPLAKLLSCLASTLEEFTLRHTDLSSRRSPWLTSPGPFLHLTMLRFTGPSMNLYDMVLFLETIVCPALHTLEIAVCSAWRSSETLARLRARIRVTDFSAPQNQSVTELRMLRCVRFVIFPGKSQGIVDIRAEQDHEAAHIRAALPDAWERGILQFVY</sequence>
<dbReference type="EMBL" id="JARIHO010000016">
    <property type="protein sequence ID" value="KAJ7348951.1"/>
    <property type="molecule type" value="Genomic_DNA"/>
</dbReference>
<comment type="caution">
    <text evidence="1">The sequence shown here is derived from an EMBL/GenBank/DDBJ whole genome shotgun (WGS) entry which is preliminary data.</text>
</comment>
<gene>
    <name evidence="1" type="ORF">DFH08DRAFT_132372</name>
</gene>
<proteinExistence type="predicted"/>
<evidence type="ECO:0008006" key="3">
    <source>
        <dbReference type="Google" id="ProtNLM"/>
    </source>
</evidence>
<organism evidence="1 2">
    <name type="scientific">Mycena albidolilacea</name>
    <dbReference type="NCBI Taxonomy" id="1033008"/>
    <lineage>
        <taxon>Eukaryota</taxon>
        <taxon>Fungi</taxon>
        <taxon>Dikarya</taxon>
        <taxon>Basidiomycota</taxon>
        <taxon>Agaricomycotina</taxon>
        <taxon>Agaricomycetes</taxon>
        <taxon>Agaricomycetidae</taxon>
        <taxon>Agaricales</taxon>
        <taxon>Marasmiineae</taxon>
        <taxon>Mycenaceae</taxon>
        <taxon>Mycena</taxon>
    </lineage>
</organism>
<name>A0AAD7A3P7_9AGAR</name>
<dbReference type="Proteomes" id="UP001218218">
    <property type="component" value="Unassembled WGS sequence"/>
</dbReference>
<dbReference type="AlphaFoldDB" id="A0AAD7A3P7"/>
<accession>A0AAD7A3P7</accession>
<dbReference type="SUPFAM" id="SSF52047">
    <property type="entry name" value="RNI-like"/>
    <property type="match status" value="1"/>
</dbReference>
<reference evidence="1" key="1">
    <citation type="submission" date="2023-03" db="EMBL/GenBank/DDBJ databases">
        <title>Massive genome expansion in bonnet fungi (Mycena s.s.) driven by repeated elements and novel gene families across ecological guilds.</title>
        <authorList>
            <consortium name="Lawrence Berkeley National Laboratory"/>
            <person name="Harder C.B."/>
            <person name="Miyauchi S."/>
            <person name="Viragh M."/>
            <person name="Kuo A."/>
            <person name="Thoen E."/>
            <person name="Andreopoulos B."/>
            <person name="Lu D."/>
            <person name="Skrede I."/>
            <person name="Drula E."/>
            <person name="Henrissat B."/>
            <person name="Morin E."/>
            <person name="Kohler A."/>
            <person name="Barry K."/>
            <person name="LaButti K."/>
            <person name="Morin E."/>
            <person name="Salamov A."/>
            <person name="Lipzen A."/>
            <person name="Mereny Z."/>
            <person name="Hegedus B."/>
            <person name="Baldrian P."/>
            <person name="Stursova M."/>
            <person name="Weitz H."/>
            <person name="Taylor A."/>
            <person name="Grigoriev I.V."/>
            <person name="Nagy L.G."/>
            <person name="Martin F."/>
            <person name="Kauserud H."/>
        </authorList>
    </citation>
    <scope>NUCLEOTIDE SEQUENCE</scope>
    <source>
        <strain evidence="1">CBHHK002</strain>
    </source>
</reference>
<evidence type="ECO:0000313" key="1">
    <source>
        <dbReference type="EMBL" id="KAJ7348951.1"/>
    </source>
</evidence>
<evidence type="ECO:0000313" key="2">
    <source>
        <dbReference type="Proteomes" id="UP001218218"/>
    </source>
</evidence>
<protein>
    <recommendedName>
        <fullName evidence="3">F-box domain-containing protein</fullName>
    </recommendedName>
</protein>